<organism evidence="8 9">
    <name type="scientific">Candidatus Portnoybacteria bacterium RBG_13_41_18</name>
    <dbReference type="NCBI Taxonomy" id="1801991"/>
    <lineage>
        <taxon>Bacteria</taxon>
        <taxon>Candidatus Portnoyibacteriota</taxon>
    </lineage>
</organism>
<evidence type="ECO:0000256" key="4">
    <source>
        <dbReference type="ARBA" id="ARBA00022777"/>
    </source>
</evidence>
<comment type="subunit">
    <text evidence="5 7">Monomer.</text>
</comment>
<comment type="similarity">
    <text evidence="5 6">Belongs to the adenylate kinase family.</text>
</comment>
<feature type="binding site" evidence="5">
    <location>
        <begin position="60"/>
        <end position="62"/>
    </location>
    <ligand>
        <name>AMP</name>
        <dbReference type="ChEBI" id="CHEBI:456215"/>
    </ligand>
</feature>
<keyword evidence="3 5" id="KW-0547">Nucleotide-binding</keyword>
<dbReference type="EMBL" id="MHMV01000027">
    <property type="protein sequence ID" value="OGZ34345.1"/>
    <property type="molecule type" value="Genomic_DNA"/>
</dbReference>
<evidence type="ECO:0000313" key="8">
    <source>
        <dbReference type="EMBL" id="OGZ34345.1"/>
    </source>
</evidence>
<dbReference type="SUPFAM" id="SSF52540">
    <property type="entry name" value="P-loop containing nucleoside triphosphate hydrolases"/>
    <property type="match status" value="1"/>
</dbReference>
<dbReference type="PANTHER" id="PTHR23359">
    <property type="entry name" value="NUCLEOTIDE KINASE"/>
    <property type="match status" value="1"/>
</dbReference>
<reference evidence="8 9" key="1">
    <citation type="journal article" date="2016" name="Nat. Commun.">
        <title>Thousands of microbial genomes shed light on interconnected biogeochemical processes in an aquifer system.</title>
        <authorList>
            <person name="Anantharaman K."/>
            <person name="Brown C.T."/>
            <person name="Hug L.A."/>
            <person name="Sharon I."/>
            <person name="Castelle C.J."/>
            <person name="Probst A.J."/>
            <person name="Thomas B.C."/>
            <person name="Singh A."/>
            <person name="Wilkins M.J."/>
            <person name="Karaoz U."/>
            <person name="Brodie E.L."/>
            <person name="Williams K.H."/>
            <person name="Hubbard S.S."/>
            <person name="Banfield J.F."/>
        </authorList>
    </citation>
    <scope>NUCLEOTIDE SEQUENCE [LARGE SCALE GENOMIC DNA]</scope>
</reference>
<dbReference type="CDD" id="cd01428">
    <property type="entry name" value="ADK"/>
    <property type="match status" value="1"/>
</dbReference>
<feature type="binding site" evidence="5">
    <location>
        <begin position="13"/>
        <end position="18"/>
    </location>
    <ligand>
        <name>ATP</name>
        <dbReference type="ChEBI" id="CHEBI:30616"/>
    </ligand>
</feature>
<dbReference type="HAMAP" id="MF_00235">
    <property type="entry name" value="Adenylate_kinase_Adk"/>
    <property type="match status" value="1"/>
</dbReference>
<sequence>MQPLIVIILGRSGCGKGTQAEMIQKKFDLDYFGSGDALRKREGICDFTGKKIEKVINSGIFVPVPVIVQIWINKLEDYKNKNSDFKGLIFDGAPRKLMEAELMDLALEWYEWDKNVKVLLIDISEEEAFNRLTKRKICKGCGKKIPYLGEYKNLVKCDECGGNLITRADDTKESIRGRLNEFNKETLPVIEHYKNKGWLIKINGEQGIEKVHESILTALEPY</sequence>
<comment type="caution">
    <text evidence="5">Lacks conserved residue(s) required for the propagation of feature annotation.</text>
</comment>
<dbReference type="Pfam" id="PF00406">
    <property type="entry name" value="ADK"/>
    <property type="match status" value="1"/>
</dbReference>
<keyword evidence="4 5" id="KW-0418">Kinase</keyword>
<dbReference type="Gene3D" id="3.40.50.300">
    <property type="entry name" value="P-loop containing nucleotide triphosphate hydrolases"/>
    <property type="match status" value="1"/>
</dbReference>
<protein>
    <recommendedName>
        <fullName evidence="5 7">Adenylate kinase</fullName>
        <shortName evidence="5">AK</shortName>
        <ecNumber evidence="5 7">2.7.4.3</ecNumber>
    </recommendedName>
    <alternativeName>
        <fullName evidence="5">ATP-AMP transphosphorylase</fullName>
    </alternativeName>
    <alternativeName>
        <fullName evidence="5">ATP:AMP phosphotransferase</fullName>
    </alternativeName>
    <alternativeName>
        <fullName evidence="5">Adenylate monophosphate kinase</fullName>
    </alternativeName>
</protein>
<dbReference type="AlphaFoldDB" id="A0A1G2F8D9"/>
<feature type="binding site" evidence="5">
    <location>
        <position position="34"/>
    </location>
    <ligand>
        <name>AMP</name>
        <dbReference type="ChEBI" id="CHEBI:456215"/>
    </ligand>
</feature>
<comment type="function">
    <text evidence="5">Catalyzes the reversible transfer of the terminal phosphate group between ATP and AMP. Plays an important role in cellular energy homeostasis and in adenine nucleotide metabolism.</text>
</comment>
<evidence type="ECO:0000256" key="3">
    <source>
        <dbReference type="ARBA" id="ARBA00022741"/>
    </source>
</evidence>
<dbReference type="GO" id="GO:0005524">
    <property type="term" value="F:ATP binding"/>
    <property type="evidence" value="ECO:0007669"/>
    <property type="project" value="UniProtKB-UniRule"/>
</dbReference>
<comment type="subcellular location">
    <subcellularLocation>
        <location evidence="5 7">Cytoplasm</location>
    </subcellularLocation>
</comment>
<comment type="caution">
    <text evidence="8">The sequence shown here is derived from an EMBL/GenBank/DDBJ whole genome shotgun (WGS) entry which is preliminary data.</text>
</comment>
<feature type="binding site" evidence="5">
    <location>
        <position position="135"/>
    </location>
    <ligand>
        <name>ATP</name>
        <dbReference type="ChEBI" id="CHEBI:30616"/>
    </ligand>
</feature>
<feature type="region of interest" description="NMP" evidence="5">
    <location>
        <begin position="33"/>
        <end position="62"/>
    </location>
</feature>
<keyword evidence="2 5" id="KW-0545">Nucleotide biosynthesis</keyword>
<feature type="binding site" evidence="5">
    <location>
        <position position="206"/>
    </location>
    <ligand>
        <name>ATP</name>
        <dbReference type="ChEBI" id="CHEBI:30616"/>
    </ligand>
</feature>
<dbReference type="InterPro" id="IPR000850">
    <property type="entry name" value="Adenylat/UMP-CMP_kin"/>
</dbReference>
<dbReference type="Proteomes" id="UP000177725">
    <property type="component" value="Unassembled WGS sequence"/>
</dbReference>
<evidence type="ECO:0000256" key="7">
    <source>
        <dbReference type="RuleBase" id="RU003331"/>
    </source>
</evidence>
<evidence type="ECO:0000256" key="2">
    <source>
        <dbReference type="ARBA" id="ARBA00022727"/>
    </source>
</evidence>
<name>A0A1G2F8D9_9BACT</name>
<accession>A0A1G2F8D9</accession>
<evidence type="ECO:0000256" key="5">
    <source>
        <dbReference type="HAMAP-Rule" id="MF_00235"/>
    </source>
</evidence>
<dbReference type="GO" id="GO:0044209">
    <property type="term" value="P:AMP salvage"/>
    <property type="evidence" value="ECO:0007669"/>
    <property type="project" value="UniProtKB-UniRule"/>
</dbReference>
<keyword evidence="5 7" id="KW-0067">ATP-binding</keyword>
<dbReference type="UniPathway" id="UPA00588">
    <property type="reaction ID" value="UER00649"/>
</dbReference>
<comment type="pathway">
    <text evidence="5">Purine metabolism; AMP biosynthesis via salvage pathway; AMP from ADP: step 1/1.</text>
</comment>
<feature type="binding site" evidence="5">
    <location>
        <position position="167"/>
    </location>
    <ligand>
        <name>AMP</name>
        <dbReference type="ChEBI" id="CHEBI:456215"/>
    </ligand>
</feature>
<dbReference type="EC" id="2.7.4.3" evidence="5 7"/>
<keyword evidence="1 5" id="KW-0808">Transferase</keyword>
<gene>
    <name evidence="5" type="primary">adk</name>
    <name evidence="8" type="ORF">A2174_03740</name>
</gene>
<dbReference type="GO" id="GO:0004017">
    <property type="term" value="F:AMP kinase activity"/>
    <property type="evidence" value="ECO:0007669"/>
    <property type="project" value="UniProtKB-UniRule"/>
</dbReference>
<keyword evidence="5" id="KW-0963">Cytoplasm</keyword>
<comment type="domain">
    <text evidence="5">Consists of three domains, a large central CORE domain and two small peripheral domains, NMPbind and LID, which undergo movements during catalysis. The LID domain closes over the site of phosphoryl transfer upon ATP binding. Assembling and dissambling the active center during each catalytic cycle provides an effective means to prevent ATP hydrolysis.</text>
</comment>
<comment type="catalytic activity">
    <reaction evidence="5 7">
        <text>AMP + ATP = 2 ADP</text>
        <dbReference type="Rhea" id="RHEA:12973"/>
        <dbReference type="ChEBI" id="CHEBI:30616"/>
        <dbReference type="ChEBI" id="CHEBI:456215"/>
        <dbReference type="ChEBI" id="CHEBI:456216"/>
        <dbReference type="EC" id="2.7.4.3"/>
    </reaction>
</comment>
<feature type="binding site" evidence="5">
    <location>
        <position position="178"/>
    </location>
    <ligand>
        <name>AMP</name>
        <dbReference type="ChEBI" id="CHEBI:456215"/>
    </ligand>
</feature>
<evidence type="ECO:0000313" key="9">
    <source>
        <dbReference type="Proteomes" id="UP000177725"/>
    </source>
</evidence>
<dbReference type="PRINTS" id="PR00094">
    <property type="entry name" value="ADENYLTKNASE"/>
</dbReference>
<evidence type="ECO:0000256" key="1">
    <source>
        <dbReference type="ARBA" id="ARBA00022679"/>
    </source>
</evidence>
<evidence type="ECO:0000256" key="6">
    <source>
        <dbReference type="RuleBase" id="RU003330"/>
    </source>
</evidence>
<feature type="binding site" evidence="5">
    <location>
        <position position="39"/>
    </location>
    <ligand>
        <name>AMP</name>
        <dbReference type="ChEBI" id="CHEBI:456215"/>
    </ligand>
</feature>
<dbReference type="GO" id="GO:0005737">
    <property type="term" value="C:cytoplasm"/>
    <property type="evidence" value="ECO:0007669"/>
    <property type="project" value="UniProtKB-SubCell"/>
</dbReference>
<proteinExistence type="inferred from homology"/>
<dbReference type="InterPro" id="IPR027417">
    <property type="entry name" value="P-loop_NTPase"/>
</dbReference>